<dbReference type="KEGG" id="ssl:SS1G_01367"/>
<reference evidence="2" key="1">
    <citation type="journal article" date="2017" name="Genome Biol. Evol.">
        <title>The complete genome sequence of the phytopathogenic fungus Sclerotinia sclerotiorum reveals insights into the genome architecture of broad host range pathogens.</title>
        <authorList>
            <person name="Derbyshire M."/>
            <person name="Denton-Giles M."/>
            <person name="Hegedus D."/>
            <person name="Seifbarghy S."/>
            <person name="Rollins J."/>
            <person name="van Kan J."/>
            <person name="Seidl M.F."/>
            <person name="Faino L."/>
            <person name="Mbengue M."/>
            <person name="Navaud O."/>
            <person name="Raffaele S."/>
            <person name="Hammond-Kosack K."/>
            <person name="Heard S."/>
            <person name="Oliver R."/>
        </authorList>
    </citation>
    <scope>NUCLEOTIDE SEQUENCE [LARGE SCALE GENOMIC DNA]</scope>
    <source>
        <strain evidence="2">ATCC 18683 / 1980 / Ss-1</strain>
    </source>
</reference>
<name>A0A1D9PU70_SCLS1</name>
<dbReference type="VEuPathDB" id="FungiDB:sscle_01g009390"/>
<protein>
    <submittedName>
        <fullName evidence="1">Uncharacterized protein</fullName>
    </submittedName>
</protein>
<evidence type="ECO:0000313" key="2">
    <source>
        <dbReference type="Proteomes" id="UP000177798"/>
    </source>
</evidence>
<sequence length="101" mass="11832">METKEEQRKFIEIQRFAMMLFVEKSMSNEQIGIELHNVERDEKKCGPIEDSYLWGSEYRLGMQLEECGLRVMGFSEFCVRMVMRFVGGKQDVAVGLMAHEE</sequence>
<accession>A0A1D9PU70</accession>
<dbReference type="AlphaFoldDB" id="A0A1D9PU70"/>
<evidence type="ECO:0000313" key="1">
    <source>
        <dbReference type="EMBL" id="APA06169.1"/>
    </source>
</evidence>
<dbReference type="OrthoDB" id="10427243at2759"/>
<organism evidence="1 2">
    <name type="scientific">Sclerotinia sclerotiorum (strain ATCC 18683 / 1980 / Ss-1)</name>
    <name type="common">White mold</name>
    <name type="synonym">Whetzelinia sclerotiorum</name>
    <dbReference type="NCBI Taxonomy" id="665079"/>
    <lineage>
        <taxon>Eukaryota</taxon>
        <taxon>Fungi</taxon>
        <taxon>Dikarya</taxon>
        <taxon>Ascomycota</taxon>
        <taxon>Pezizomycotina</taxon>
        <taxon>Leotiomycetes</taxon>
        <taxon>Helotiales</taxon>
        <taxon>Sclerotiniaceae</taxon>
        <taxon>Sclerotinia</taxon>
    </lineage>
</organism>
<proteinExistence type="predicted"/>
<dbReference type="EMBL" id="CP017814">
    <property type="protein sequence ID" value="APA06169.1"/>
    <property type="molecule type" value="Genomic_DNA"/>
</dbReference>
<gene>
    <name evidence="1" type="ORF">sscle_01g009390</name>
</gene>
<dbReference type="RefSeq" id="XP_001597173.1">
    <property type="nucleotide sequence ID" value="XM_001597123.1"/>
</dbReference>
<dbReference type="Proteomes" id="UP000177798">
    <property type="component" value="Chromosome 1"/>
</dbReference>